<dbReference type="Proteomes" id="UP001165498">
    <property type="component" value="Unassembled WGS sequence"/>
</dbReference>
<sequence>MTLLSVNLNKIAVLRNSRGEHEPDPLRACDCVIEAGAGGITVHPRPDQRHVRPGDVYALAERIAGRVEFNIEGNGFAPPRGDYPGLVELVRAVRPQQVTLVPDGDAQITSDHGFDLVADAEKLRPLIAQLRELGARVSLFVDAGCAEVERAAELGAQRVEIYTGPFAKAYAAGAVAAELARCVETAERARAAGLGVNAGHDLSQANLAALAQAIPFLAEVSIGHALIGEALYDGLAPTVRNYLQLLRRD</sequence>
<dbReference type="InterPro" id="IPR004569">
    <property type="entry name" value="PyrdxlP_synth_PdxJ"/>
</dbReference>
<keyword evidence="3 4" id="KW-0664">Pyridoxine biosynthesis</keyword>
<evidence type="ECO:0000313" key="7">
    <source>
        <dbReference type="Proteomes" id="UP001165498"/>
    </source>
</evidence>
<gene>
    <name evidence="4" type="primary">pdxJ</name>
    <name evidence="6" type="ORF">NM961_20170</name>
</gene>
<dbReference type="NCBIfam" id="NF003626">
    <property type="entry name" value="PRK05265.1-4"/>
    <property type="match status" value="1"/>
</dbReference>
<dbReference type="PANTHER" id="PTHR30456:SF0">
    <property type="entry name" value="PYRIDOXINE 5'-PHOSPHATE SYNTHASE"/>
    <property type="match status" value="1"/>
</dbReference>
<dbReference type="InterPro" id="IPR036130">
    <property type="entry name" value="Pyridoxine-5'_phos_synth"/>
</dbReference>
<evidence type="ECO:0000256" key="1">
    <source>
        <dbReference type="ARBA" id="ARBA00022490"/>
    </source>
</evidence>
<comment type="caution">
    <text evidence="6">The sequence shown here is derived from an EMBL/GenBank/DDBJ whole genome shotgun (WGS) entry which is preliminary data.</text>
</comment>
<organism evidence="6 7">
    <name type="scientific">Tahibacter harae</name>
    <dbReference type="NCBI Taxonomy" id="2963937"/>
    <lineage>
        <taxon>Bacteria</taxon>
        <taxon>Pseudomonadati</taxon>
        <taxon>Pseudomonadota</taxon>
        <taxon>Gammaproteobacteria</taxon>
        <taxon>Lysobacterales</taxon>
        <taxon>Rhodanobacteraceae</taxon>
        <taxon>Tahibacter</taxon>
    </lineage>
</organism>
<keyword evidence="1 4" id="KW-0963">Cytoplasm</keyword>
<comment type="function">
    <text evidence="4">Catalyzes the complicated ring closure reaction between the two acyclic compounds 1-deoxy-D-xylulose-5-phosphate (DXP) and 3-amino-2-oxopropyl phosphate (1-amino-acetone-3-phosphate or AAP) to form pyridoxine 5'-phosphate (PNP) and inorganic phosphate.</text>
</comment>
<feature type="binding site" evidence="4">
    <location>
        <position position="50"/>
    </location>
    <ligand>
        <name>1-deoxy-D-xylulose 5-phosphate</name>
        <dbReference type="ChEBI" id="CHEBI:57792"/>
    </ligand>
</feature>
<name>A0ABT1QXN9_9GAMM</name>
<dbReference type="InterPro" id="IPR013785">
    <property type="entry name" value="Aldolase_TIM"/>
</dbReference>
<feature type="binding site" evidence="4">
    <location>
        <begin position="223"/>
        <end position="224"/>
    </location>
    <ligand>
        <name>3-amino-2-oxopropyl phosphate</name>
        <dbReference type="ChEBI" id="CHEBI:57279"/>
    </ligand>
</feature>
<dbReference type="GO" id="GO:0033856">
    <property type="term" value="F:pyridoxine 5'-phosphate synthase activity"/>
    <property type="evidence" value="ECO:0007669"/>
    <property type="project" value="UniProtKB-EC"/>
</dbReference>
<dbReference type="NCBIfam" id="TIGR00559">
    <property type="entry name" value="pdxJ"/>
    <property type="match status" value="1"/>
</dbReference>
<feature type="site" description="Transition state stabilizer" evidence="4">
    <location>
        <position position="160"/>
    </location>
</feature>
<keyword evidence="2 4" id="KW-0808">Transferase</keyword>
<feature type="active site" description="Proton acceptor" evidence="4">
    <location>
        <position position="72"/>
    </location>
</feature>
<keyword evidence="7" id="KW-1185">Reference proteome</keyword>
<dbReference type="EC" id="2.6.99.2" evidence="4 5"/>
<evidence type="ECO:0000256" key="2">
    <source>
        <dbReference type="ARBA" id="ARBA00022679"/>
    </source>
</evidence>
<accession>A0ABT1QXN9</accession>
<comment type="caution">
    <text evidence="4">Lacks conserved residue(s) required for the propagation of feature annotation.</text>
</comment>
<comment type="similarity">
    <text evidence="4">Belongs to the PNP synthase family.</text>
</comment>
<feature type="active site" description="Proton acceptor" evidence="4">
    <location>
        <position position="43"/>
    </location>
</feature>
<protein>
    <recommendedName>
        <fullName evidence="4 5">Pyridoxine 5'-phosphate synthase</fullName>
        <shortName evidence="4">PNP synthase</shortName>
        <ecNumber evidence="4 5">2.6.99.2</ecNumber>
    </recommendedName>
</protein>
<feature type="active site" description="Proton donor" evidence="4">
    <location>
        <position position="200"/>
    </location>
</feature>
<reference evidence="6" key="1">
    <citation type="submission" date="2022-07" db="EMBL/GenBank/DDBJ databases">
        <title>Tahibacter sp., a new gammaproteobacterium isolated from the silt sample collected at pig farm.</title>
        <authorList>
            <person name="Chen H."/>
        </authorList>
    </citation>
    <scope>NUCLEOTIDE SEQUENCE</scope>
    <source>
        <strain evidence="6">P2K</strain>
    </source>
</reference>
<comment type="catalytic activity">
    <reaction evidence="4">
        <text>3-amino-2-oxopropyl phosphate + 1-deoxy-D-xylulose 5-phosphate = pyridoxine 5'-phosphate + phosphate + 2 H2O + H(+)</text>
        <dbReference type="Rhea" id="RHEA:15265"/>
        <dbReference type="ChEBI" id="CHEBI:15377"/>
        <dbReference type="ChEBI" id="CHEBI:15378"/>
        <dbReference type="ChEBI" id="CHEBI:43474"/>
        <dbReference type="ChEBI" id="CHEBI:57279"/>
        <dbReference type="ChEBI" id="CHEBI:57792"/>
        <dbReference type="ChEBI" id="CHEBI:58589"/>
        <dbReference type="EC" id="2.6.99.2"/>
    </reaction>
</comment>
<dbReference type="EMBL" id="JANFQO010000024">
    <property type="protein sequence ID" value="MCQ4167038.1"/>
    <property type="molecule type" value="Genomic_DNA"/>
</dbReference>
<evidence type="ECO:0000313" key="6">
    <source>
        <dbReference type="EMBL" id="MCQ4167038.1"/>
    </source>
</evidence>
<feature type="binding site" evidence="4">
    <location>
        <position position="7"/>
    </location>
    <ligand>
        <name>3-amino-2-oxopropyl phosphate</name>
        <dbReference type="ChEBI" id="CHEBI:57279"/>
    </ligand>
</feature>
<feature type="binding site" evidence="4">
    <location>
        <position position="201"/>
    </location>
    <ligand>
        <name>3-amino-2-oxopropyl phosphate</name>
        <dbReference type="ChEBI" id="CHEBI:57279"/>
    </ligand>
</feature>
<feature type="binding site" evidence="4">
    <location>
        <position position="18"/>
    </location>
    <ligand>
        <name>3-amino-2-oxopropyl phosphate</name>
        <dbReference type="ChEBI" id="CHEBI:57279"/>
    </ligand>
</feature>
<dbReference type="Gene3D" id="3.20.20.70">
    <property type="entry name" value="Aldolase class I"/>
    <property type="match status" value="1"/>
</dbReference>
<evidence type="ECO:0000256" key="4">
    <source>
        <dbReference type="HAMAP-Rule" id="MF_00279"/>
    </source>
</evidence>
<feature type="binding site" evidence="4">
    <location>
        <position position="109"/>
    </location>
    <ligand>
        <name>1-deoxy-D-xylulose 5-phosphate</name>
        <dbReference type="ChEBI" id="CHEBI:57792"/>
    </ligand>
</feature>
<proteinExistence type="inferred from homology"/>
<evidence type="ECO:0000256" key="3">
    <source>
        <dbReference type="ARBA" id="ARBA00023096"/>
    </source>
</evidence>
<dbReference type="SUPFAM" id="SSF63892">
    <property type="entry name" value="Pyridoxine 5'-phosphate synthase"/>
    <property type="match status" value="1"/>
</dbReference>
<comment type="pathway">
    <text evidence="4">Cofactor biosynthesis; pyridoxine 5'-phosphate biosynthesis; pyridoxine 5'-phosphate from D-erythrose 4-phosphate: step 5/5.</text>
</comment>
<comment type="subcellular location">
    <subcellularLocation>
        <location evidence="4">Cytoplasm</location>
    </subcellularLocation>
</comment>
<comment type="subunit">
    <text evidence="4">Homooctamer; tetramer of dimers.</text>
</comment>
<dbReference type="HAMAP" id="MF_00279">
    <property type="entry name" value="PdxJ"/>
    <property type="match status" value="1"/>
</dbReference>
<feature type="binding site" evidence="4">
    <location>
        <position position="45"/>
    </location>
    <ligand>
        <name>1-deoxy-D-xylulose 5-phosphate</name>
        <dbReference type="ChEBI" id="CHEBI:57792"/>
    </ligand>
</feature>
<evidence type="ECO:0000256" key="5">
    <source>
        <dbReference type="NCBIfam" id="TIGR00559"/>
    </source>
</evidence>
<dbReference type="PANTHER" id="PTHR30456">
    <property type="entry name" value="PYRIDOXINE 5'-PHOSPHATE SYNTHASE"/>
    <property type="match status" value="1"/>
</dbReference>
<dbReference type="RefSeq" id="WP_255916226.1">
    <property type="nucleotide sequence ID" value="NZ_JANFQO010000024.1"/>
</dbReference>
<dbReference type="Pfam" id="PF03740">
    <property type="entry name" value="PdxJ"/>
    <property type="match status" value="1"/>
</dbReference>